<reference evidence="2 3" key="1">
    <citation type="submission" date="2019-08" db="EMBL/GenBank/DDBJ databases">
        <title>Whole genome of Aphis craccivora.</title>
        <authorList>
            <person name="Voronova N.V."/>
            <person name="Shulinski R.S."/>
            <person name="Bandarenka Y.V."/>
            <person name="Zhorov D.G."/>
            <person name="Warner D."/>
        </authorList>
    </citation>
    <scope>NUCLEOTIDE SEQUENCE [LARGE SCALE GENOMIC DNA]</scope>
    <source>
        <strain evidence="2">180601</strain>
        <tissue evidence="2">Whole Body</tissue>
    </source>
</reference>
<keyword evidence="3" id="KW-1185">Reference proteome</keyword>
<dbReference type="AlphaFoldDB" id="A0A6G0VQV3"/>
<sequence length="565" mass="63918">RTDDQRAYCVRKQRTVSRWTTGGVTVAQRLRIDIIDFEFYFLLCKSHCINTRVDRELRSYYVVTCKVLWVGNRFKKRLALEQSGINGLDSACRDHDIAYEKNNSLSERNAVDSVLEERAWSRVLAKDANFKEKAAAWLLTTAMKAKCKIGAGCGFVNIVKACKKALKKSVKAGSPTQNMGKLIKSAALGTLSGGVANIVRTLRGIRSGNQSPIFLGKGMYLSPHKGGGSYAIVKKCNGRGSRKRAAGGKSKMARRKKEDESDEKIIKDKKLILPNRALFDFEIVKYAKYKKIPHFRDVYSIDRLPATPKYKETAVVNLDFEKNNGTHWVCYRKIGKPVHYYDSFGNIRPPLQLEKYFKGFDIEYNYEREQAYNTFNCGHFGSSAELECYFFPPIEVGNKSKIGLLSIQTYNSIPNVGAGCDTLHIIHSEQEEAIKIKIPSGYYEIISLEAKIRELLEDIGVLFFSLSADISTLKCTLHCNCDIDLDVKDSIAPLLGFDKRTLMRNRRHESDRVVKIMNVNTIKVECNLALGSFDNGQQSHSIHEFYPDIPPGYEIVEIPKYCVLL</sequence>
<feature type="non-terminal residue" evidence="2">
    <location>
        <position position="1"/>
    </location>
</feature>
<organism evidence="2 3">
    <name type="scientific">Aphis craccivora</name>
    <name type="common">Cowpea aphid</name>
    <dbReference type="NCBI Taxonomy" id="307492"/>
    <lineage>
        <taxon>Eukaryota</taxon>
        <taxon>Metazoa</taxon>
        <taxon>Ecdysozoa</taxon>
        <taxon>Arthropoda</taxon>
        <taxon>Hexapoda</taxon>
        <taxon>Insecta</taxon>
        <taxon>Pterygota</taxon>
        <taxon>Neoptera</taxon>
        <taxon>Paraneoptera</taxon>
        <taxon>Hemiptera</taxon>
        <taxon>Sternorrhyncha</taxon>
        <taxon>Aphidomorpha</taxon>
        <taxon>Aphidoidea</taxon>
        <taxon>Aphididae</taxon>
        <taxon>Aphidini</taxon>
        <taxon>Aphis</taxon>
        <taxon>Aphis</taxon>
    </lineage>
</organism>
<proteinExistence type="predicted"/>
<protein>
    <submittedName>
        <fullName evidence="2">Uncharacterized protein</fullName>
    </submittedName>
</protein>
<evidence type="ECO:0000313" key="3">
    <source>
        <dbReference type="Proteomes" id="UP000478052"/>
    </source>
</evidence>
<feature type="region of interest" description="Disordered" evidence="1">
    <location>
        <begin position="241"/>
        <end position="260"/>
    </location>
</feature>
<gene>
    <name evidence="2" type="ORF">FWK35_00034198</name>
</gene>
<evidence type="ECO:0000313" key="2">
    <source>
        <dbReference type="EMBL" id="KAF0702663.1"/>
    </source>
</evidence>
<accession>A0A6G0VQV3</accession>
<dbReference type="Proteomes" id="UP000478052">
    <property type="component" value="Unassembled WGS sequence"/>
</dbReference>
<evidence type="ECO:0000256" key="1">
    <source>
        <dbReference type="SAM" id="MobiDB-lite"/>
    </source>
</evidence>
<name>A0A6G0VQV3_APHCR</name>
<feature type="non-terminal residue" evidence="2">
    <location>
        <position position="565"/>
    </location>
</feature>
<dbReference type="OrthoDB" id="6619655at2759"/>
<feature type="compositionally biased region" description="Basic residues" evidence="1">
    <location>
        <begin position="241"/>
        <end position="255"/>
    </location>
</feature>
<dbReference type="EMBL" id="VUJU01014193">
    <property type="protein sequence ID" value="KAF0702663.1"/>
    <property type="molecule type" value="Genomic_DNA"/>
</dbReference>
<comment type="caution">
    <text evidence="2">The sequence shown here is derived from an EMBL/GenBank/DDBJ whole genome shotgun (WGS) entry which is preliminary data.</text>
</comment>